<feature type="domain" description="DUF7592" evidence="4">
    <location>
        <begin position="1096"/>
        <end position="1166"/>
    </location>
</feature>
<dbReference type="Pfam" id="PF02408">
    <property type="entry name" value="CUB_2"/>
    <property type="match status" value="3"/>
</dbReference>
<dbReference type="CTD" id="9828283"/>
<dbReference type="KEGG" id="crq:GCK72_014467"/>
<dbReference type="RefSeq" id="XP_053585073.1">
    <property type="nucleotide sequence ID" value="XM_053730301.1"/>
</dbReference>
<feature type="domain" description="DUF7591" evidence="3">
    <location>
        <begin position="1183"/>
        <end position="1291"/>
    </location>
</feature>
<evidence type="ECO:0000313" key="5">
    <source>
        <dbReference type="EMBL" id="KAF1758009.1"/>
    </source>
</evidence>
<dbReference type="PANTHER" id="PTHR47920">
    <property type="entry name" value="PROTEIN CBG13378-RELATED"/>
    <property type="match status" value="1"/>
</dbReference>
<dbReference type="PANTHER" id="PTHR47920:SF2">
    <property type="entry name" value="CUB-LIKE DOMAIN-CONTAINING PROTEIN"/>
    <property type="match status" value="1"/>
</dbReference>
<gene>
    <name evidence="5" type="ORF">GCK72_014467</name>
</gene>
<dbReference type="InterPro" id="IPR056013">
    <property type="entry name" value="DUF7591"/>
</dbReference>
<evidence type="ECO:0000259" key="3">
    <source>
        <dbReference type="Pfam" id="PF24511"/>
    </source>
</evidence>
<evidence type="ECO:0000259" key="4">
    <source>
        <dbReference type="Pfam" id="PF24512"/>
    </source>
</evidence>
<evidence type="ECO:0000313" key="6">
    <source>
        <dbReference type="Proteomes" id="UP000483820"/>
    </source>
</evidence>
<evidence type="ECO:0008006" key="7">
    <source>
        <dbReference type="Google" id="ProtNLM"/>
    </source>
</evidence>
<reference evidence="5 6" key="1">
    <citation type="submission" date="2019-12" db="EMBL/GenBank/DDBJ databases">
        <title>Chromosome-level assembly of the Caenorhabditis remanei genome.</title>
        <authorList>
            <person name="Teterina A.A."/>
            <person name="Willis J.H."/>
            <person name="Phillips P.C."/>
        </authorList>
    </citation>
    <scope>NUCLEOTIDE SEQUENCE [LARGE SCALE GENOMIC DNA]</scope>
    <source>
        <strain evidence="5 6">PX506</strain>
        <tissue evidence="5">Whole organism</tissue>
    </source>
</reference>
<dbReference type="Pfam" id="PF24512">
    <property type="entry name" value="DUF7592"/>
    <property type="match status" value="3"/>
</dbReference>
<name>A0A6A5GU07_CAERE</name>
<feature type="domain" description="DUF7592" evidence="4">
    <location>
        <begin position="153"/>
        <end position="230"/>
    </location>
</feature>
<dbReference type="InterPro" id="IPR056014">
    <property type="entry name" value="DUF7592"/>
</dbReference>
<feature type="domain" description="DUF7591" evidence="3">
    <location>
        <begin position="740"/>
        <end position="846"/>
    </location>
</feature>
<organism evidence="5 6">
    <name type="scientific">Caenorhabditis remanei</name>
    <name type="common">Caenorhabditis vulgaris</name>
    <dbReference type="NCBI Taxonomy" id="31234"/>
    <lineage>
        <taxon>Eukaryota</taxon>
        <taxon>Metazoa</taxon>
        <taxon>Ecdysozoa</taxon>
        <taxon>Nematoda</taxon>
        <taxon>Chromadorea</taxon>
        <taxon>Rhabditida</taxon>
        <taxon>Rhabditina</taxon>
        <taxon>Rhabditomorpha</taxon>
        <taxon>Rhabditoidea</taxon>
        <taxon>Rhabditidae</taxon>
        <taxon>Peloderinae</taxon>
        <taxon>Caenorhabditis</taxon>
    </lineage>
</organism>
<feature type="domain" description="CUB-like" evidence="2">
    <location>
        <begin position="30"/>
        <end position="138"/>
    </location>
</feature>
<proteinExistence type="predicted"/>
<protein>
    <recommendedName>
        <fullName evidence="7">CUB-like domain-containing protein</fullName>
    </recommendedName>
</protein>
<accession>A0A6A5GU07</accession>
<dbReference type="Proteomes" id="UP000483820">
    <property type="component" value="Chromosome IV"/>
</dbReference>
<feature type="domain" description="CUB-like" evidence="2">
    <location>
        <begin position="513"/>
        <end position="629"/>
    </location>
</feature>
<feature type="domain" description="CUB-like" evidence="2">
    <location>
        <begin position="962"/>
        <end position="1075"/>
    </location>
</feature>
<dbReference type="InterPro" id="IPR003366">
    <property type="entry name" value="CUB-like_dom"/>
</dbReference>
<dbReference type="Pfam" id="PF24511">
    <property type="entry name" value="DUF7591"/>
    <property type="match status" value="3"/>
</dbReference>
<comment type="caution">
    <text evidence="5">The sequence shown here is derived from an EMBL/GenBank/DDBJ whole genome shotgun (WGS) entry which is preliminary data.</text>
</comment>
<dbReference type="EMBL" id="WUAV01000004">
    <property type="protein sequence ID" value="KAF1758009.1"/>
    <property type="molecule type" value="Genomic_DNA"/>
</dbReference>
<sequence>MIWLGFLLIFSALGDESTQNIPVNACLEIQEVNPELPINSSETVSFPNGTNNSFLENKACSWSINIPANYFVILYINATVPIGGDISVTQAPNHTEKFLDGHVEVALLFVAPKFDLHWFSGKSSNGSIHFTVNWQPFPENMTSRIYNLENNSSSIILDHKDTYSPVVFHAATKVSILCLPGTLKEEDTYLRTVIVFDGPDTNSPFLGSLYSINQLRSQLISTNSTVTIFSIVPIMSHHFVIVQDASMYQNISQITGLNVNDSSIEVVKMGSQPGKSVVFTHINNPLIDEYLTAVELEEGSELQVYFEGLSENQRIATYTTRNNKTHLPQKLQGRLRYYVLSSGNATLSLTRDKWKAKWEKAFEGRRGFFTSKYWKNDKKEMGMQQDSFHFIGEEVKNATKFKFSYRFIEADLTAENSIHVVVSDNVQRIHYYDHRTASEYTNDTQWYSHEGHSISLVYSSPNNDQSTGFYAEFQIDSSFENLSLCLSSFFKFKMISFALLFLAISLKNVYCAPDCPGTAFNLPADTSEWTWYPNNFQGAQPPLFPNNFNCNYKINVPQGWSVDMILTVNMTIPQDFAASVQVFDQNQNREAVYSASAEHFFFIANGGSIQLNTREQNILFGFALKWSKYAVFAPSLGNVTVAAPQPLAWWAFGSNPSYQIKAETRVSLVIVPPKEDFYTEYLRSMMIFDGPDWNSPCLGNALQAIRNKTQLVSTGKYMTFSQLRPYYQTGRTMLIFQDYENTKDIVQYQGFACAHSSDCGTVNMDGTNGLAAISTINDDVTAEYLTKLSGSGTLDVYIGGKSTSKANLITSYKMDSDTSSYLPQEFLGYVRTYVLTGPTASLNLVRNSQDFSKTSSVGRKGFLASRYYKYGVPVADSSTYDFIKSSTNQLSTFSFIIRDADLVGNTSLSVYISKGVKTIYEQTSNQISFVFYFNMLNFLIACFIVSTVSTYSYEPEDNGNVQCDRTADIPNFQNSEPYYFPSFWNENISAPNIARSQHCCWTAYVPVGYYAFFSMNASIGGDSLLNITDYNGKSEIVMSSDLQPYIFVGKFTIDLTVGSAQATIFGFRVQWSKIPDPKTAQYSINKTSDALYFDEMLDENSVTVTAETRVSLTAFPSDYPDLTPLLRLTLVFDGPNITSPYIGTLFQAVRCNKPMVSQSNKMTIFTFEDDYIVGSYFVIQDYYNVQKLTEVKGITCWSQSSCPVTLNAANGPVSAMTLNFDDGDEFVKRLDLSPDAVLKIYIGARREDDDSNAIASYDLQQSKTSIPQKFNGQVMTYYLENGTALVELAEDSNYSRIDVSNDAELTIGFGTGSGVKEYKSASTFWAFLTVLIFFLMQ</sequence>
<evidence type="ECO:0000259" key="2">
    <source>
        <dbReference type="Pfam" id="PF02408"/>
    </source>
</evidence>
<keyword evidence="1" id="KW-0732">Signal</keyword>
<feature type="domain" description="DUF7592" evidence="4">
    <location>
        <begin position="638"/>
        <end position="723"/>
    </location>
</feature>
<feature type="signal peptide" evidence="1">
    <location>
        <begin position="1"/>
        <end position="18"/>
    </location>
</feature>
<evidence type="ECO:0000256" key="1">
    <source>
        <dbReference type="SAM" id="SignalP"/>
    </source>
</evidence>
<feature type="domain" description="DUF7591" evidence="3">
    <location>
        <begin position="248"/>
        <end position="352"/>
    </location>
</feature>
<dbReference type="GeneID" id="9828283"/>
<feature type="chain" id="PRO_5025623770" description="CUB-like domain-containing protein" evidence="1">
    <location>
        <begin position="19"/>
        <end position="1337"/>
    </location>
</feature>